<dbReference type="PANTHER" id="PTHR30390:SF8">
    <property type="entry name" value="SUGAR ISOMERASE (SIS)"/>
    <property type="match status" value="1"/>
</dbReference>
<name>A0A0C2DAH2_9BACT</name>
<sequence length="193" mass="20108">MQLPRETPSIDPEATIARHIADVACLLRDVSPNAVARIVEQLHATRLADGVVYAFGNGGSAATAMHLCNDLLANGAGYPTPLRVQCLASNISTFSALANDTGYENVFVGQLRSLQSTDMVIAISASGNSENCVRAVARANEVGATSIGLVGFDGGRLATTCALSVHVPRHDYLAVEDVHSVLCHAIARALGNA</sequence>
<dbReference type="Gene3D" id="3.40.50.10490">
    <property type="entry name" value="Glucose-6-phosphate isomerase like protein, domain 1"/>
    <property type="match status" value="1"/>
</dbReference>
<dbReference type="InterPro" id="IPR035461">
    <property type="entry name" value="GmhA/DiaA"/>
</dbReference>
<dbReference type="InterPro" id="IPR050099">
    <property type="entry name" value="SIS_GmhA/DiaA_subfam"/>
</dbReference>
<evidence type="ECO:0000259" key="1">
    <source>
        <dbReference type="PROSITE" id="PS51464"/>
    </source>
</evidence>
<dbReference type="GO" id="GO:0097367">
    <property type="term" value="F:carbohydrate derivative binding"/>
    <property type="evidence" value="ECO:0007669"/>
    <property type="project" value="InterPro"/>
</dbReference>
<evidence type="ECO:0000313" key="2">
    <source>
        <dbReference type="EMBL" id="KIG18515.1"/>
    </source>
</evidence>
<dbReference type="SUPFAM" id="SSF53697">
    <property type="entry name" value="SIS domain"/>
    <property type="match status" value="1"/>
</dbReference>
<dbReference type="PANTHER" id="PTHR30390">
    <property type="entry name" value="SEDOHEPTULOSE 7-PHOSPHATE ISOMERASE / DNAA INITIATOR-ASSOCIATING FACTOR FOR REPLICATION INITIATION"/>
    <property type="match status" value="1"/>
</dbReference>
<dbReference type="AlphaFoldDB" id="A0A0C2DAH2"/>
<dbReference type="EMBL" id="JMCC02000010">
    <property type="protein sequence ID" value="KIG18515.1"/>
    <property type="molecule type" value="Genomic_DNA"/>
</dbReference>
<reference evidence="2 3" key="1">
    <citation type="submission" date="2014-12" db="EMBL/GenBank/DDBJ databases">
        <title>Genome assembly of Enhygromyxa salina DSM 15201.</title>
        <authorList>
            <person name="Sharma G."/>
            <person name="Subramanian S."/>
        </authorList>
    </citation>
    <scope>NUCLEOTIDE SEQUENCE [LARGE SCALE GENOMIC DNA]</scope>
    <source>
        <strain evidence="2 3">DSM 15201</strain>
    </source>
</reference>
<comment type="caution">
    <text evidence="2">The sequence shown here is derived from an EMBL/GenBank/DDBJ whole genome shotgun (WGS) entry which is preliminary data.</text>
</comment>
<dbReference type="GO" id="GO:1901135">
    <property type="term" value="P:carbohydrate derivative metabolic process"/>
    <property type="evidence" value="ECO:0007669"/>
    <property type="project" value="InterPro"/>
</dbReference>
<dbReference type="GO" id="GO:0016853">
    <property type="term" value="F:isomerase activity"/>
    <property type="evidence" value="ECO:0007669"/>
    <property type="project" value="UniProtKB-KW"/>
</dbReference>
<dbReference type="Pfam" id="PF13580">
    <property type="entry name" value="SIS_2"/>
    <property type="match status" value="1"/>
</dbReference>
<gene>
    <name evidence="2" type="ORF">DB30_00200</name>
</gene>
<dbReference type="InterPro" id="IPR001347">
    <property type="entry name" value="SIS_dom"/>
</dbReference>
<keyword evidence="2" id="KW-0413">Isomerase</keyword>
<dbReference type="RefSeq" id="WP_052546854.1">
    <property type="nucleotide sequence ID" value="NZ_JMCC02000010.1"/>
</dbReference>
<organism evidence="2 3">
    <name type="scientific">Enhygromyxa salina</name>
    <dbReference type="NCBI Taxonomy" id="215803"/>
    <lineage>
        <taxon>Bacteria</taxon>
        <taxon>Pseudomonadati</taxon>
        <taxon>Myxococcota</taxon>
        <taxon>Polyangia</taxon>
        <taxon>Nannocystales</taxon>
        <taxon>Nannocystaceae</taxon>
        <taxon>Enhygromyxa</taxon>
    </lineage>
</organism>
<dbReference type="PROSITE" id="PS51464">
    <property type="entry name" value="SIS"/>
    <property type="match status" value="1"/>
</dbReference>
<dbReference type="Proteomes" id="UP000031599">
    <property type="component" value="Unassembled WGS sequence"/>
</dbReference>
<dbReference type="InterPro" id="IPR046348">
    <property type="entry name" value="SIS_dom_sf"/>
</dbReference>
<protein>
    <submittedName>
        <fullName evidence="2">Phosphoheptose isomerase 1</fullName>
    </submittedName>
</protein>
<accession>A0A0C2DAH2</accession>
<proteinExistence type="predicted"/>
<feature type="domain" description="SIS" evidence="1">
    <location>
        <begin position="38"/>
        <end position="193"/>
    </location>
</feature>
<evidence type="ECO:0000313" key="3">
    <source>
        <dbReference type="Proteomes" id="UP000031599"/>
    </source>
</evidence>
<dbReference type="CDD" id="cd05006">
    <property type="entry name" value="SIS_GmhA"/>
    <property type="match status" value="1"/>
</dbReference>